<dbReference type="GO" id="GO:0005829">
    <property type="term" value="C:cytosol"/>
    <property type="evidence" value="ECO:0007669"/>
    <property type="project" value="TreeGrafter"/>
</dbReference>
<evidence type="ECO:0000313" key="3">
    <source>
        <dbReference type="Proteomes" id="UP000052167"/>
    </source>
</evidence>
<reference evidence="2 3" key="1">
    <citation type="submission" date="2014-06" db="EMBL/GenBank/DDBJ databases">
        <title>Rhizobium pelagicum/R2-400B4.</title>
        <authorList>
            <person name="Kimes N.E."/>
            <person name="Lopez-Perez M."/>
        </authorList>
    </citation>
    <scope>NUCLEOTIDE SEQUENCE [LARGE SCALE GENOMIC DNA]</scope>
    <source>
        <strain evidence="2 3">R2-400B4</strain>
    </source>
</reference>
<dbReference type="EMBL" id="JOKJ01000001">
    <property type="protein sequence ID" value="KEQ10812.1"/>
    <property type="molecule type" value="Genomic_DNA"/>
</dbReference>
<dbReference type="SUPFAM" id="SSF46785">
    <property type="entry name" value="Winged helix' DNA-binding domain"/>
    <property type="match status" value="1"/>
</dbReference>
<proteinExistence type="predicted"/>
<evidence type="ECO:0000256" key="1">
    <source>
        <dbReference type="ARBA" id="ARBA00023125"/>
    </source>
</evidence>
<dbReference type="PANTHER" id="PTHR33221">
    <property type="entry name" value="WINGED HELIX-TURN-HELIX TRANSCRIPTIONAL REGULATOR, RRF2 FAMILY"/>
    <property type="match status" value="1"/>
</dbReference>
<keyword evidence="3" id="KW-1185">Reference proteome</keyword>
<dbReference type="InterPro" id="IPR036390">
    <property type="entry name" value="WH_DNA-bd_sf"/>
</dbReference>
<dbReference type="Proteomes" id="UP000052167">
    <property type="component" value="Unassembled WGS sequence"/>
</dbReference>
<dbReference type="PANTHER" id="PTHR33221:SF4">
    <property type="entry name" value="HTH-TYPE TRANSCRIPTIONAL REPRESSOR NSRR"/>
    <property type="match status" value="1"/>
</dbReference>
<dbReference type="PROSITE" id="PS01332">
    <property type="entry name" value="HTH_RRF2_1"/>
    <property type="match status" value="1"/>
</dbReference>
<dbReference type="InterPro" id="IPR036388">
    <property type="entry name" value="WH-like_DNA-bd_sf"/>
</dbReference>
<protein>
    <submittedName>
        <fullName evidence="2">Iron-responsive transcriptional regulator</fullName>
    </submittedName>
</protein>
<dbReference type="NCBIfam" id="TIGR00738">
    <property type="entry name" value="rrf2_super"/>
    <property type="match status" value="1"/>
</dbReference>
<comment type="caution">
    <text evidence="2">The sequence shown here is derived from an EMBL/GenBank/DDBJ whole genome shotgun (WGS) entry which is preliminary data.</text>
</comment>
<dbReference type="InterPro" id="IPR030489">
    <property type="entry name" value="TR_Rrf2-type_CS"/>
</dbReference>
<dbReference type="Gene3D" id="1.10.10.10">
    <property type="entry name" value="Winged helix-like DNA-binding domain superfamily/Winged helix DNA-binding domain"/>
    <property type="match status" value="1"/>
</dbReference>
<dbReference type="GO" id="GO:0003677">
    <property type="term" value="F:DNA binding"/>
    <property type="evidence" value="ECO:0007669"/>
    <property type="project" value="UniProtKB-KW"/>
</dbReference>
<dbReference type="InterPro" id="IPR000944">
    <property type="entry name" value="Tscrpt_reg_Rrf2"/>
</dbReference>
<dbReference type="RefSeq" id="WP_029617290.1">
    <property type="nucleotide sequence ID" value="NZ_CAJXID010000054.1"/>
</dbReference>
<dbReference type="Pfam" id="PF02082">
    <property type="entry name" value="Rrf2"/>
    <property type="match status" value="1"/>
</dbReference>
<accession>A0A922P2X7</accession>
<evidence type="ECO:0000313" key="2">
    <source>
        <dbReference type="EMBL" id="KEQ10812.1"/>
    </source>
</evidence>
<dbReference type="GO" id="GO:0003700">
    <property type="term" value="F:DNA-binding transcription factor activity"/>
    <property type="evidence" value="ECO:0007669"/>
    <property type="project" value="TreeGrafter"/>
</dbReference>
<sequence>MRLTKQTNYAVRILMYCAANDGHLSRIPEIARAYGVSELFLFKILQPLNKAGLVETVRGRNGGVRLGRAADRITLFDVVKVTEDSFAMAECFEEGVAECPLVDSCGLNSALRKALNAFFEVLADYTIDDLVKARPQINFLLGLDEVRRPLKLAAVPAPAA</sequence>
<dbReference type="OrthoDB" id="9795923at2"/>
<name>A0A922P2X7_9HYPH</name>
<organism evidence="2 3">
    <name type="scientific">Pseudorhizobium pelagicum</name>
    <dbReference type="NCBI Taxonomy" id="1509405"/>
    <lineage>
        <taxon>Bacteria</taxon>
        <taxon>Pseudomonadati</taxon>
        <taxon>Pseudomonadota</taxon>
        <taxon>Alphaproteobacteria</taxon>
        <taxon>Hyphomicrobiales</taxon>
        <taxon>Rhizobiaceae</taxon>
        <taxon>Rhizobium/Agrobacterium group</taxon>
        <taxon>Pseudorhizobium</taxon>
    </lineage>
</organism>
<dbReference type="AlphaFoldDB" id="A0A922P2X7"/>
<keyword evidence="1" id="KW-0238">DNA-binding</keyword>
<dbReference type="NCBIfam" id="NF008886">
    <property type="entry name" value="PRK11920.1"/>
    <property type="match status" value="1"/>
</dbReference>
<dbReference type="PROSITE" id="PS51197">
    <property type="entry name" value="HTH_RRF2_2"/>
    <property type="match status" value="1"/>
</dbReference>
<gene>
    <name evidence="2" type="primary">rirA</name>
    <name evidence="2" type="ORF">GV68_00550</name>
</gene>